<dbReference type="RefSeq" id="WP_380687034.1">
    <property type="nucleotide sequence ID" value="NZ_JBHRSS010000003.1"/>
</dbReference>
<feature type="chain" id="PRO_5045101466" evidence="1">
    <location>
        <begin position="28"/>
        <end position="191"/>
    </location>
</feature>
<name>A0ABV7ENG9_9GAMM</name>
<evidence type="ECO:0000256" key="1">
    <source>
        <dbReference type="SAM" id="SignalP"/>
    </source>
</evidence>
<organism evidence="2 3">
    <name type="scientific">Salinisphaera aquimarina</name>
    <dbReference type="NCBI Taxonomy" id="2094031"/>
    <lineage>
        <taxon>Bacteria</taxon>
        <taxon>Pseudomonadati</taxon>
        <taxon>Pseudomonadota</taxon>
        <taxon>Gammaproteobacteria</taxon>
        <taxon>Salinisphaerales</taxon>
        <taxon>Salinisphaeraceae</taxon>
        <taxon>Salinisphaera</taxon>
    </lineage>
</organism>
<dbReference type="Proteomes" id="UP001595462">
    <property type="component" value="Unassembled WGS sequence"/>
</dbReference>
<proteinExistence type="predicted"/>
<gene>
    <name evidence="2" type="ORF">ACFOSU_04860</name>
</gene>
<accession>A0ABV7ENG9</accession>
<evidence type="ECO:0000313" key="3">
    <source>
        <dbReference type="Proteomes" id="UP001595462"/>
    </source>
</evidence>
<evidence type="ECO:0000313" key="2">
    <source>
        <dbReference type="EMBL" id="MFC3103217.1"/>
    </source>
</evidence>
<dbReference type="EMBL" id="JBHRSS010000003">
    <property type="protein sequence ID" value="MFC3103217.1"/>
    <property type="molecule type" value="Genomic_DNA"/>
</dbReference>
<keyword evidence="1" id="KW-0732">Signal</keyword>
<feature type="signal peptide" evidence="1">
    <location>
        <begin position="1"/>
        <end position="27"/>
    </location>
</feature>
<sequence>MNLDRLKKTAPWALALMIAMATQSAFAQTVDIGGTNLELGASRADTLAVANAQFDVAPTSVRNQYTIYPKREPGMANDGRYPKAIGTLTIQNDRLVRVTRNLGSFRSTDGEAAMENLIAAFANAPNAGDTPAVHTDSGLAGGASTSRVYFSYPDRAIQIVIYRPADSRDMATVDITEQYALRGSADPMTAR</sequence>
<comment type="caution">
    <text evidence="2">The sequence shown here is derived from an EMBL/GenBank/DDBJ whole genome shotgun (WGS) entry which is preliminary data.</text>
</comment>
<keyword evidence="3" id="KW-1185">Reference proteome</keyword>
<reference evidence="3" key="1">
    <citation type="journal article" date="2019" name="Int. J. Syst. Evol. Microbiol.">
        <title>The Global Catalogue of Microorganisms (GCM) 10K type strain sequencing project: providing services to taxonomists for standard genome sequencing and annotation.</title>
        <authorList>
            <consortium name="The Broad Institute Genomics Platform"/>
            <consortium name="The Broad Institute Genome Sequencing Center for Infectious Disease"/>
            <person name="Wu L."/>
            <person name="Ma J."/>
        </authorList>
    </citation>
    <scope>NUCLEOTIDE SEQUENCE [LARGE SCALE GENOMIC DNA]</scope>
    <source>
        <strain evidence="3">KCTC 52640</strain>
    </source>
</reference>
<protein>
    <submittedName>
        <fullName evidence="2">Uncharacterized protein</fullName>
    </submittedName>
</protein>